<protein>
    <submittedName>
        <fullName evidence="2">Uncharacterized protein</fullName>
    </submittedName>
</protein>
<evidence type="ECO:0000313" key="2">
    <source>
        <dbReference type="EMBL" id="ELY87507.1"/>
    </source>
</evidence>
<dbReference type="PANTHER" id="PTHR42060:SF1">
    <property type="entry name" value="NHL REPEAT-CONTAINING PROTEIN"/>
    <property type="match status" value="1"/>
</dbReference>
<evidence type="ECO:0000256" key="1">
    <source>
        <dbReference type="SAM" id="MobiDB-lite"/>
    </source>
</evidence>
<dbReference type="InterPro" id="IPR052998">
    <property type="entry name" value="Hetero-Diels-Alderase-like"/>
</dbReference>
<dbReference type="AlphaFoldDB" id="L9ZPP3"/>
<feature type="region of interest" description="Disordered" evidence="1">
    <location>
        <begin position="62"/>
        <end position="88"/>
    </location>
</feature>
<dbReference type="SUPFAM" id="SSF63829">
    <property type="entry name" value="Calcium-dependent phosphotriesterase"/>
    <property type="match status" value="1"/>
</dbReference>
<dbReference type="PANTHER" id="PTHR42060">
    <property type="entry name" value="NHL REPEAT-CONTAINING PROTEIN-RELATED"/>
    <property type="match status" value="1"/>
</dbReference>
<feature type="compositionally biased region" description="Acidic residues" evidence="1">
    <location>
        <begin position="321"/>
        <end position="335"/>
    </location>
</feature>
<dbReference type="InterPro" id="IPR011042">
    <property type="entry name" value="6-blade_b-propeller_TolB-like"/>
</dbReference>
<feature type="compositionally biased region" description="Gly residues" evidence="1">
    <location>
        <begin position="510"/>
        <end position="528"/>
    </location>
</feature>
<feature type="region of interest" description="Disordered" evidence="1">
    <location>
        <begin position="319"/>
        <end position="399"/>
    </location>
</feature>
<evidence type="ECO:0000313" key="3">
    <source>
        <dbReference type="Proteomes" id="UP000011648"/>
    </source>
</evidence>
<reference evidence="2 3" key="1">
    <citation type="journal article" date="2014" name="PLoS Genet.">
        <title>Phylogenetically driven sequencing of extremely halophilic archaea reveals strategies for static and dynamic osmo-response.</title>
        <authorList>
            <person name="Becker E.A."/>
            <person name="Seitzer P.M."/>
            <person name="Tritt A."/>
            <person name="Larsen D."/>
            <person name="Krusor M."/>
            <person name="Yao A.I."/>
            <person name="Wu D."/>
            <person name="Madern D."/>
            <person name="Eisen J.A."/>
            <person name="Darling A.E."/>
            <person name="Facciotti M.T."/>
        </authorList>
    </citation>
    <scope>NUCLEOTIDE SEQUENCE [LARGE SCALE GENOMIC DNA]</scope>
    <source>
        <strain evidence="2 3">DSM 12281</strain>
    </source>
</reference>
<feature type="region of interest" description="Disordered" evidence="1">
    <location>
        <begin position="463"/>
        <end position="535"/>
    </location>
</feature>
<dbReference type="PATRIC" id="fig|1230458.4.peg.3462"/>
<accession>L9ZPP3</accession>
<gene>
    <name evidence="2" type="ORF">C484_17081</name>
</gene>
<dbReference type="STRING" id="1230458.C484_17081"/>
<dbReference type="Gene3D" id="2.120.10.30">
    <property type="entry name" value="TolB, C-terminal domain"/>
    <property type="match status" value="1"/>
</dbReference>
<feature type="region of interest" description="Disordered" evidence="1">
    <location>
        <begin position="1"/>
        <end position="44"/>
    </location>
</feature>
<dbReference type="Proteomes" id="UP000011648">
    <property type="component" value="Unassembled WGS sequence"/>
</dbReference>
<comment type="caution">
    <text evidence="2">The sequence shown here is derived from an EMBL/GenBank/DDBJ whole genome shotgun (WGS) entry which is preliminary data.</text>
</comment>
<dbReference type="RefSeq" id="WP_006827053.1">
    <property type="nucleotide sequence ID" value="NZ_AOIL01000053.1"/>
</dbReference>
<proteinExistence type="predicted"/>
<feature type="compositionally biased region" description="Acidic residues" evidence="1">
    <location>
        <begin position="472"/>
        <end position="495"/>
    </location>
</feature>
<sequence length="535" mass="55248">MVDRPEQPPADEPTSEPVTETDRDQHLIDTTTQAHRSSRFRRRPVLQSLAGTGLAAITGVAPVAASETASDQPEGDSDPGGDTGTDETAEPELVADLEPPALPENLALDDSGTVYLSLAITGELLAVDPDGNQESVAQFDVGEEGALLGIVAVDGTIYALVNSGDPETHGVWTVDIASGDTERMAELPAEETAPNGITVDPYTEDGFLVTDHLGGAIWRVTPDDATVWVDDEVLDPDPEAEAGVGADGIAINPDGDVYVDNLDYGRIVRVPVSEDGSPGELGLVAEEDSLVGADGMTFDSQGRLYVAVNARDAIARVELGSEAEADESTETETDATESAMNETEPAGADTDESSEIDASEPAEADANESVGAADSGSMETESETGTETTSESTTEAGSVSVETLAEGGLLDFPADVAFGRTDADETFLYACNFAIGRFEAEEETAEPSLVRFDIGATGAFFEPNEFVAAGETADDEAASESDDDAEMGDAADDGETDARNDGSNETSGDNGTGNENGTGTGTGAGTGNNGDTEDY</sequence>
<name>L9ZPP3_9EURY</name>
<keyword evidence="3" id="KW-1185">Reference proteome</keyword>
<feature type="compositionally biased region" description="Low complexity" evidence="1">
    <location>
        <begin position="375"/>
        <end position="399"/>
    </location>
</feature>
<dbReference type="EMBL" id="AOIL01000053">
    <property type="protein sequence ID" value="ELY87507.1"/>
    <property type="molecule type" value="Genomic_DNA"/>
</dbReference>
<feature type="compositionally biased region" description="Acidic residues" evidence="1">
    <location>
        <begin position="73"/>
        <end position="88"/>
    </location>
</feature>
<dbReference type="OrthoDB" id="204805at2157"/>
<organism evidence="2 3">
    <name type="scientific">Natrialba taiwanensis DSM 12281</name>
    <dbReference type="NCBI Taxonomy" id="1230458"/>
    <lineage>
        <taxon>Archaea</taxon>
        <taxon>Methanobacteriati</taxon>
        <taxon>Methanobacteriota</taxon>
        <taxon>Stenosarchaea group</taxon>
        <taxon>Halobacteria</taxon>
        <taxon>Halobacteriales</taxon>
        <taxon>Natrialbaceae</taxon>
        <taxon>Natrialba</taxon>
    </lineage>
</organism>
<feature type="compositionally biased region" description="Acidic residues" evidence="1">
    <location>
        <begin position="349"/>
        <end position="366"/>
    </location>
</feature>